<keyword evidence="2" id="KW-1185">Reference proteome</keyword>
<dbReference type="EMBL" id="KK114826">
    <property type="protein sequence ID" value="KFM63427.1"/>
    <property type="molecule type" value="Genomic_DNA"/>
</dbReference>
<name>A0A087TE88_STEMI</name>
<sequence length="68" mass="8003">MVLLLPHLNLDILQHEVHFLLITNGVFFFLISEEINLLLKVVFLLSDNSFRLKYTFAIMTPRDENTNQ</sequence>
<dbReference type="Proteomes" id="UP000054359">
    <property type="component" value="Unassembled WGS sequence"/>
</dbReference>
<feature type="non-terminal residue" evidence="1">
    <location>
        <position position="68"/>
    </location>
</feature>
<evidence type="ECO:0000313" key="1">
    <source>
        <dbReference type="EMBL" id="KFM63427.1"/>
    </source>
</evidence>
<proteinExistence type="predicted"/>
<protein>
    <submittedName>
        <fullName evidence="1">Uncharacterized protein</fullName>
    </submittedName>
</protein>
<accession>A0A087TE88</accession>
<reference evidence="1 2" key="1">
    <citation type="submission" date="2013-11" db="EMBL/GenBank/DDBJ databases">
        <title>Genome sequencing of Stegodyphus mimosarum.</title>
        <authorList>
            <person name="Bechsgaard J."/>
        </authorList>
    </citation>
    <scope>NUCLEOTIDE SEQUENCE [LARGE SCALE GENOMIC DNA]</scope>
</reference>
<evidence type="ECO:0000313" key="2">
    <source>
        <dbReference type="Proteomes" id="UP000054359"/>
    </source>
</evidence>
<dbReference type="AlphaFoldDB" id="A0A087TE88"/>
<gene>
    <name evidence="1" type="ORF">X975_15994</name>
</gene>
<organism evidence="1 2">
    <name type="scientific">Stegodyphus mimosarum</name>
    <name type="common">African social velvet spider</name>
    <dbReference type="NCBI Taxonomy" id="407821"/>
    <lineage>
        <taxon>Eukaryota</taxon>
        <taxon>Metazoa</taxon>
        <taxon>Ecdysozoa</taxon>
        <taxon>Arthropoda</taxon>
        <taxon>Chelicerata</taxon>
        <taxon>Arachnida</taxon>
        <taxon>Araneae</taxon>
        <taxon>Araneomorphae</taxon>
        <taxon>Entelegynae</taxon>
        <taxon>Eresoidea</taxon>
        <taxon>Eresidae</taxon>
        <taxon>Stegodyphus</taxon>
    </lineage>
</organism>